<accession>A0A9D5JVN2</accession>
<evidence type="ECO:0000313" key="6">
    <source>
        <dbReference type="EMBL" id="MBD3324757.1"/>
    </source>
</evidence>
<evidence type="ECO:0000256" key="1">
    <source>
        <dbReference type="ARBA" id="ARBA00022485"/>
    </source>
</evidence>
<keyword evidence="2" id="KW-0479">Metal-binding</keyword>
<dbReference type="GO" id="GO:0046872">
    <property type="term" value="F:metal ion binding"/>
    <property type="evidence" value="ECO:0007669"/>
    <property type="project" value="UniProtKB-KW"/>
</dbReference>
<dbReference type="SUPFAM" id="SSF54862">
    <property type="entry name" value="4Fe-4S ferredoxins"/>
    <property type="match status" value="1"/>
</dbReference>
<keyword evidence="3" id="KW-0408">Iron</keyword>
<dbReference type="EMBL" id="WJJP01000292">
    <property type="protein sequence ID" value="MBD3324757.1"/>
    <property type="molecule type" value="Genomic_DNA"/>
</dbReference>
<organism evidence="6 7">
    <name type="scientific">candidate division KSB3 bacterium</name>
    <dbReference type="NCBI Taxonomy" id="2044937"/>
    <lineage>
        <taxon>Bacteria</taxon>
        <taxon>candidate division KSB3</taxon>
    </lineage>
</organism>
<dbReference type="InterPro" id="IPR017900">
    <property type="entry name" value="4Fe4S_Fe_S_CS"/>
</dbReference>
<dbReference type="PROSITE" id="PS51379">
    <property type="entry name" value="4FE4S_FER_2"/>
    <property type="match status" value="3"/>
</dbReference>
<evidence type="ECO:0000256" key="3">
    <source>
        <dbReference type="ARBA" id="ARBA00023004"/>
    </source>
</evidence>
<dbReference type="InterPro" id="IPR017896">
    <property type="entry name" value="4Fe4S_Fe-S-bd"/>
</dbReference>
<protein>
    <submittedName>
        <fullName evidence="6">4Fe-4S dicluster domain-containing protein</fullName>
    </submittedName>
</protein>
<feature type="domain" description="4Fe-4S ferredoxin-type" evidence="5">
    <location>
        <begin position="51"/>
        <end position="82"/>
    </location>
</feature>
<dbReference type="AlphaFoldDB" id="A0A9D5JVN2"/>
<sequence length="173" mass="19113">MEKKLVVHIEKCVGCHTCEFVCAITHSTSKDPETIIQTGEKPGHRVFVETYGGRAVPVHCNHCKKAACMIACPTHAIYREDENGPVEFDVSRCIGCRMCVQACPFGVITMSADGRRVIKCDLCIERLAEGQEPACVVACPTKAVVFETEEEDNRSKRRRSAELIVTAQEEGQV</sequence>
<dbReference type="Pfam" id="PF13247">
    <property type="entry name" value="Fer4_11"/>
    <property type="match status" value="1"/>
</dbReference>
<dbReference type="Proteomes" id="UP000649604">
    <property type="component" value="Unassembled WGS sequence"/>
</dbReference>
<evidence type="ECO:0000256" key="2">
    <source>
        <dbReference type="ARBA" id="ARBA00022723"/>
    </source>
</evidence>
<keyword evidence="1" id="KW-0004">4Fe-4S</keyword>
<evidence type="ECO:0000256" key="4">
    <source>
        <dbReference type="ARBA" id="ARBA00023014"/>
    </source>
</evidence>
<evidence type="ECO:0000259" key="5">
    <source>
        <dbReference type="PROSITE" id="PS51379"/>
    </source>
</evidence>
<reference evidence="6" key="1">
    <citation type="submission" date="2019-11" db="EMBL/GenBank/DDBJ databases">
        <title>Microbial mats filling the niche in hypersaline microbial mats.</title>
        <authorList>
            <person name="Wong H.L."/>
            <person name="Macleod F.I."/>
            <person name="White R.A. III"/>
            <person name="Burns B.P."/>
        </authorList>
    </citation>
    <scope>NUCLEOTIDE SEQUENCE</scope>
    <source>
        <strain evidence="6">Rbin_158</strain>
    </source>
</reference>
<dbReference type="Gene3D" id="3.30.70.20">
    <property type="match status" value="2"/>
</dbReference>
<feature type="domain" description="4Fe-4S ferredoxin-type" evidence="5">
    <location>
        <begin position="84"/>
        <end position="113"/>
    </location>
</feature>
<dbReference type="PANTHER" id="PTHR43177">
    <property type="entry name" value="PROTEIN NRFC"/>
    <property type="match status" value="1"/>
</dbReference>
<keyword evidence="4" id="KW-0411">Iron-sulfur</keyword>
<name>A0A9D5JVN2_9BACT</name>
<feature type="domain" description="4Fe-4S ferredoxin-type" evidence="5">
    <location>
        <begin position="3"/>
        <end position="33"/>
    </location>
</feature>
<dbReference type="PANTHER" id="PTHR43177:SF3">
    <property type="entry name" value="PROTEIN NRFC HOMOLOG"/>
    <property type="match status" value="1"/>
</dbReference>
<gene>
    <name evidence="6" type="ORF">GF339_09240</name>
</gene>
<comment type="caution">
    <text evidence="6">The sequence shown here is derived from an EMBL/GenBank/DDBJ whole genome shotgun (WGS) entry which is preliminary data.</text>
</comment>
<dbReference type="GO" id="GO:0051539">
    <property type="term" value="F:4 iron, 4 sulfur cluster binding"/>
    <property type="evidence" value="ECO:0007669"/>
    <property type="project" value="UniProtKB-KW"/>
</dbReference>
<evidence type="ECO:0000313" key="7">
    <source>
        <dbReference type="Proteomes" id="UP000649604"/>
    </source>
</evidence>
<dbReference type="PROSITE" id="PS00198">
    <property type="entry name" value="4FE4S_FER_1"/>
    <property type="match status" value="1"/>
</dbReference>
<proteinExistence type="predicted"/>
<dbReference type="InterPro" id="IPR050954">
    <property type="entry name" value="ET_IronSulfur_Cluster-Binding"/>
</dbReference>